<proteinExistence type="predicted"/>
<accession>A0ABN2Y1W8</accession>
<protein>
    <recommendedName>
        <fullName evidence="3">Lipoprotein</fullName>
    </recommendedName>
</protein>
<evidence type="ECO:0000313" key="2">
    <source>
        <dbReference type="Proteomes" id="UP001500443"/>
    </source>
</evidence>
<evidence type="ECO:0000313" key="1">
    <source>
        <dbReference type="EMBL" id="GAA2120226.1"/>
    </source>
</evidence>
<sequence>MKQVIRGHRGAVAAAGTAAALLEGVGRGGDDGVGGVAGGGGGGDGAAQADAVKALRSAESVRAVGEMVWVAEPSRVDVRLDKKGDCVGEAGNDKRGSIEFVMRGDTVWLKPDAAYLESEYAYDAGMIAEVEGSYLEESRADTRSAIMDLCSLDTYVEETDSVVSFSPDMTLKETTKHKGVAVVSYVNENPATSDGASMKIAAEGKPYPVTITDPEGTEVDLAFSAFGEPVGAKAPAAESVLTEDQLMDIRLAQR</sequence>
<comment type="caution">
    <text evidence="1">The sequence shown here is derived from an EMBL/GenBank/DDBJ whole genome shotgun (WGS) entry which is preliminary data.</text>
</comment>
<dbReference type="RefSeq" id="WP_344289679.1">
    <property type="nucleotide sequence ID" value="NZ_BAAAPF010000051.1"/>
</dbReference>
<evidence type="ECO:0008006" key="3">
    <source>
        <dbReference type="Google" id="ProtNLM"/>
    </source>
</evidence>
<name>A0ABN2Y1W8_9ACTN</name>
<keyword evidence="2" id="KW-1185">Reference proteome</keyword>
<gene>
    <name evidence="1" type="ORF">GCM10009802_22750</name>
</gene>
<reference evidence="1 2" key="1">
    <citation type="journal article" date="2019" name="Int. J. Syst. Evol. Microbiol.">
        <title>The Global Catalogue of Microorganisms (GCM) 10K type strain sequencing project: providing services to taxonomists for standard genome sequencing and annotation.</title>
        <authorList>
            <consortium name="The Broad Institute Genomics Platform"/>
            <consortium name="The Broad Institute Genome Sequencing Center for Infectious Disease"/>
            <person name="Wu L."/>
            <person name="Ma J."/>
        </authorList>
    </citation>
    <scope>NUCLEOTIDE SEQUENCE [LARGE SCALE GENOMIC DNA]</scope>
    <source>
        <strain evidence="1 2">JCM 15481</strain>
    </source>
</reference>
<dbReference type="Proteomes" id="UP001500443">
    <property type="component" value="Unassembled WGS sequence"/>
</dbReference>
<dbReference type="EMBL" id="BAAAPF010000051">
    <property type="protein sequence ID" value="GAA2120226.1"/>
    <property type="molecule type" value="Genomic_DNA"/>
</dbReference>
<organism evidence="1 2">
    <name type="scientific">Streptomyces synnematoformans</name>
    <dbReference type="NCBI Taxonomy" id="415721"/>
    <lineage>
        <taxon>Bacteria</taxon>
        <taxon>Bacillati</taxon>
        <taxon>Actinomycetota</taxon>
        <taxon>Actinomycetes</taxon>
        <taxon>Kitasatosporales</taxon>
        <taxon>Streptomycetaceae</taxon>
        <taxon>Streptomyces</taxon>
    </lineage>
</organism>